<dbReference type="GO" id="GO:0035329">
    <property type="term" value="P:hippo signaling"/>
    <property type="evidence" value="ECO:0007669"/>
    <property type="project" value="InterPro"/>
</dbReference>
<dbReference type="GO" id="GO:0008285">
    <property type="term" value="P:negative regulation of cell population proliferation"/>
    <property type="evidence" value="ECO:0007669"/>
    <property type="project" value="TreeGrafter"/>
</dbReference>
<dbReference type="SMART" id="SM00456">
    <property type="entry name" value="WW"/>
    <property type="match status" value="2"/>
</dbReference>
<dbReference type="PANTHER" id="PTHR47522">
    <property type="entry name" value="SALVADOR FAMILY WW DOMAIN-CONTAINING PROTEIN 1"/>
    <property type="match status" value="1"/>
</dbReference>
<evidence type="ECO:0000313" key="4">
    <source>
        <dbReference type="EMBL" id="KAI1710858.1"/>
    </source>
</evidence>
<evidence type="ECO:0000313" key="5">
    <source>
        <dbReference type="Proteomes" id="UP001201812"/>
    </source>
</evidence>
<dbReference type="Gene3D" id="2.20.70.10">
    <property type="match status" value="1"/>
</dbReference>
<comment type="caution">
    <text evidence="4">The sequence shown here is derived from an EMBL/GenBank/DDBJ whole genome shotgun (WGS) entry which is preliminary data.</text>
</comment>
<feature type="domain" description="WW" evidence="2">
    <location>
        <begin position="289"/>
        <end position="322"/>
    </location>
</feature>
<dbReference type="GO" id="GO:0043065">
    <property type="term" value="P:positive regulation of apoptotic process"/>
    <property type="evidence" value="ECO:0007669"/>
    <property type="project" value="TreeGrafter"/>
</dbReference>
<evidence type="ECO:0000259" key="3">
    <source>
        <dbReference type="PROSITE" id="PS50951"/>
    </source>
</evidence>
<dbReference type="PROSITE" id="PS50020">
    <property type="entry name" value="WW_DOMAIN_2"/>
    <property type="match status" value="1"/>
</dbReference>
<feature type="compositionally biased region" description="Basic residues" evidence="1">
    <location>
        <begin position="128"/>
        <end position="141"/>
    </location>
</feature>
<dbReference type="CDD" id="cd21433">
    <property type="entry name" value="SARAH_Sav"/>
    <property type="match status" value="1"/>
</dbReference>
<dbReference type="InterPro" id="IPR011524">
    <property type="entry name" value="SARAH_dom"/>
</dbReference>
<protein>
    <submittedName>
        <fullName evidence="4">WW domain-containing protein</fullName>
    </submittedName>
</protein>
<dbReference type="PROSITE" id="PS50951">
    <property type="entry name" value="SARAH"/>
    <property type="match status" value="1"/>
</dbReference>
<reference evidence="4" key="1">
    <citation type="submission" date="2022-01" db="EMBL/GenBank/DDBJ databases">
        <title>Genome Sequence Resource for Two Populations of Ditylenchus destructor, the Migratory Endoparasitic Phytonematode.</title>
        <authorList>
            <person name="Zhang H."/>
            <person name="Lin R."/>
            <person name="Xie B."/>
        </authorList>
    </citation>
    <scope>NUCLEOTIDE SEQUENCE</scope>
    <source>
        <strain evidence="4">BazhouSP</strain>
    </source>
</reference>
<keyword evidence="5" id="KW-1185">Reference proteome</keyword>
<accession>A0AAD4N025</accession>
<dbReference type="PANTHER" id="PTHR47522:SF2">
    <property type="entry name" value="PROTEIN SALVADOR HOMOLOG 1"/>
    <property type="match status" value="1"/>
</dbReference>
<proteinExistence type="predicted"/>
<feature type="region of interest" description="Disordered" evidence="1">
    <location>
        <begin position="203"/>
        <end position="244"/>
    </location>
</feature>
<evidence type="ECO:0000259" key="2">
    <source>
        <dbReference type="PROSITE" id="PS50020"/>
    </source>
</evidence>
<feature type="compositionally biased region" description="Low complexity" evidence="1">
    <location>
        <begin position="148"/>
        <end position="160"/>
    </location>
</feature>
<dbReference type="Pfam" id="PF00397">
    <property type="entry name" value="WW"/>
    <property type="match status" value="1"/>
</dbReference>
<dbReference type="GO" id="GO:0006915">
    <property type="term" value="P:apoptotic process"/>
    <property type="evidence" value="ECO:0007669"/>
    <property type="project" value="InterPro"/>
</dbReference>
<dbReference type="SUPFAM" id="SSF51045">
    <property type="entry name" value="WW domain"/>
    <property type="match status" value="1"/>
</dbReference>
<feature type="compositionally biased region" description="Polar residues" evidence="1">
    <location>
        <begin position="45"/>
        <end position="54"/>
    </location>
</feature>
<organism evidence="4 5">
    <name type="scientific">Ditylenchus destructor</name>
    <dbReference type="NCBI Taxonomy" id="166010"/>
    <lineage>
        <taxon>Eukaryota</taxon>
        <taxon>Metazoa</taxon>
        <taxon>Ecdysozoa</taxon>
        <taxon>Nematoda</taxon>
        <taxon>Chromadorea</taxon>
        <taxon>Rhabditida</taxon>
        <taxon>Tylenchina</taxon>
        <taxon>Tylenchomorpha</taxon>
        <taxon>Sphaerularioidea</taxon>
        <taxon>Anguinidae</taxon>
        <taxon>Anguininae</taxon>
        <taxon>Ditylenchus</taxon>
    </lineage>
</organism>
<dbReference type="Proteomes" id="UP001201812">
    <property type="component" value="Unassembled WGS sequence"/>
</dbReference>
<dbReference type="InterPro" id="IPR030030">
    <property type="entry name" value="Sav"/>
</dbReference>
<feature type="region of interest" description="Disordered" evidence="1">
    <location>
        <begin position="1"/>
        <end position="54"/>
    </location>
</feature>
<dbReference type="InterPro" id="IPR036020">
    <property type="entry name" value="WW_dom_sf"/>
</dbReference>
<dbReference type="CDD" id="cd00201">
    <property type="entry name" value="WW"/>
    <property type="match status" value="2"/>
</dbReference>
<gene>
    <name evidence="4" type="ORF">DdX_10560</name>
</gene>
<feature type="domain" description="SARAH" evidence="3">
    <location>
        <begin position="441"/>
        <end position="488"/>
    </location>
</feature>
<evidence type="ECO:0000256" key="1">
    <source>
        <dbReference type="SAM" id="MobiDB-lite"/>
    </source>
</evidence>
<dbReference type="AlphaFoldDB" id="A0AAD4N025"/>
<dbReference type="InterPro" id="IPR001202">
    <property type="entry name" value="WW_dom"/>
</dbReference>
<name>A0AAD4N025_9BILA</name>
<dbReference type="GO" id="GO:0060090">
    <property type="term" value="F:molecular adaptor activity"/>
    <property type="evidence" value="ECO:0007669"/>
    <property type="project" value="InterPro"/>
</dbReference>
<dbReference type="EMBL" id="JAKKPZ010000024">
    <property type="protein sequence ID" value="KAI1710858.1"/>
    <property type="molecule type" value="Genomic_DNA"/>
</dbReference>
<feature type="region of interest" description="Disordered" evidence="1">
    <location>
        <begin position="127"/>
        <end position="162"/>
    </location>
</feature>
<dbReference type="GO" id="GO:0005829">
    <property type="term" value="C:cytosol"/>
    <property type="evidence" value="ECO:0007669"/>
    <property type="project" value="TreeGrafter"/>
</dbReference>
<sequence>MLKGRKSHQTPTFLEGTPGLYVKRESPPRVPSTAPTPSKADATGSKPSRSLSGSTVSLMNTAVQQNITTPMGASGSSTPALVASHLYSSAASIATIGGPIPQTPTNKGQGFGNFSGYAGLHRDASGRRLSHTPIRPHRRAAPRHELSSHSFNNPPSSHSNRNVAFSAGLRGYADSVQRQVANNRRHLASSLSFGNVVEPLSEISSQHGTNDNISSTGNSVQQQVLRQKSSISSVSGPSNHPSQISIQANTNRQVSGSLQSLPGRMPIQSVGSSILQENYPSTADAEADLPLPHNWELTTTPDGVRYYIDHNNKRTSWIHPLAVENLVPGWIKIFDQVHGVVYYNENDHRSQFEHPGLAGPPISASQNKVSMHPTASVQSMADHMIQSQQQQMPHQYHQTHQILEEPVPTPTYVEDLNIIDNTGVPEWITMYSEAPFESDHLLDWKLFQLPQLEEFDHMLLKLYKQDAINTVIRYERPRREINHELAQRQITS</sequence>
<dbReference type="PROSITE" id="PS01159">
    <property type="entry name" value="WW_DOMAIN_1"/>
    <property type="match status" value="2"/>
</dbReference>